<evidence type="ECO:0000313" key="1">
    <source>
        <dbReference type="EMBL" id="SIS11310.1"/>
    </source>
</evidence>
<organism evidence="1 2">
    <name type="scientific">Williamsia sterculiae</name>
    <dbReference type="NCBI Taxonomy" id="1344003"/>
    <lineage>
        <taxon>Bacteria</taxon>
        <taxon>Bacillati</taxon>
        <taxon>Actinomycetota</taxon>
        <taxon>Actinomycetes</taxon>
        <taxon>Mycobacteriales</taxon>
        <taxon>Nocardiaceae</taxon>
        <taxon>Williamsia</taxon>
    </lineage>
</organism>
<name>A0A1N7GFH8_9NOCA</name>
<dbReference type="Proteomes" id="UP000186218">
    <property type="component" value="Unassembled WGS sequence"/>
</dbReference>
<proteinExistence type="predicted"/>
<reference evidence="1 2" key="1">
    <citation type="submission" date="2017-01" db="EMBL/GenBank/DDBJ databases">
        <authorList>
            <person name="Mah S.A."/>
            <person name="Swanson W.J."/>
            <person name="Moy G.W."/>
            <person name="Vacquier V.D."/>
        </authorList>
    </citation>
    <scope>NUCLEOTIDE SEQUENCE [LARGE SCALE GENOMIC DNA]</scope>
    <source>
        <strain evidence="1 2">CPCC 203464</strain>
    </source>
</reference>
<sequence length="63" mass="7246">MSANIPHDVEMDIMLVRYADKRGISYNEAAADPFQEIERAFFVWSLDAERDKLNADRQAAQSQ</sequence>
<evidence type="ECO:0000313" key="2">
    <source>
        <dbReference type="Proteomes" id="UP000186218"/>
    </source>
</evidence>
<gene>
    <name evidence="1" type="ORF">SAMN05445060_2724</name>
</gene>
<dbReference type="RefSeq" id="WP_076480413.1">
    <property type="nucleotide sequence ID" value="NZ_FTNT01000008.1"/>
</dbReference>
<dbReference type="EMBL" id="FTNT01000008">
    <property type="protein sequence ID" value="SIS11310.1"/>
    <property type="molecule type" value="Genomic_DNA"/>
</dbReference>
<protein>
    <submittedName>
        <fullName evidence="1">Uncharacterized protein</fullName>
    </submittedName>
</protein>
<dbReference type="STRING" id="1344003.SAMN05445060_2724"/>
<accession>A0A1N7GFH8</accession>
<keyword evidence="2" id="KW-1185">Reference proteome</keyword>
<dbReference type="AlphaFoldDB" id="A0A1N7GFH8"/>